<dbReference type="Pfam" id="PF01891">
    <property type="entry name" value="CbiM"/>
    <property type="match status" value="1"/>
</dbReference>
<reference evidence="8 9" key="1">
    <citation type="submission" date="2020-04" db="EMBL/GenBank/DDBJ databases">
        <authorList>
            <consortium name="Genoscope - CEA"/>
            <person name="William W."/>
        </authorList>
    </citation>
    <scope>NUCLEOTIDE SEQUENCE [LARGE SCALE GENOMIC DNA]</scope>
    <source>
        <strain evidence="8 9">SG7</strain>
    </source>
</reference>
<keyword evidence="2" id="KW-0813">Transport</keyword>
<evidence type="ECO:0000313" key="8">
    <source>
        <dbReference type="EMBL" id="CAB3290061.1"/>
    </source>
</evidence>
<evidence type="ECO:0000256" key="1">
    <source>
        <dbReference type="ARBA" id="ARBA00004651"/>
    </source>
</evidence>
<evidence type="ECO:0000256" key="5">
    <source>
        <dbReference type="ARBA" id="ARBA00022989"/>
    </source>
</evidence>
<evidence type="ECO:0000313" key="9">
    <source>
        <dbReference type="Proteomes" id="UP000679213"/>
    </source>
</evidence>
<keyword evidence="9" id="KW-1185">Reference proteome</keyword>
<organism evidence="8 9">
    <name type="scientific">Methanocaldococcus lauensis</name>
    <dbReference type="NCBI Taxonomy" id="2546128"/>
    <lineage>
        <taxon>Archaea</taxon>
        <taxon>Methanobacteriati</taxon>
        <taxon>Methanobacteriota</taxon>
        <taxon>Methanomada group</taxon>
        <taxon>Methanococci</taxon>
        <taxon>Methanococcales</taxon>
        <taxon>Methanocaldococcaceae</taxon>
        <taxon>Methanocaldococcus</taxon>
    </lineage>
</organism>
<keyword evidence="5 7" id="KW-1133">Transmembrane helix</keyword>
<dbReference type="Gene3D" id="1.10.1760.20">
    <property type="match status" value="1"/>
</dbReference>
<dbReference type="PANTHER" id="PTHR34229:SF1">
    <property type="entry name" value="METAL TRANSPORT PROTEIN HI_1621-RELATED"/>
    <property type="match status" value="1"/>
</dbReference>
<dbReference type="InterPro" id="IPR002751">
    <property type="entry name" value="CbiM/NikMN"/>
</dbReference>
<feature type="transmembrane region" description="Helical" evidence="7">
    <location>
        <begin position="7"/>
        <end position="25"/>
    </location>
</feature>
<dbReference type="EMBL" id="LR792632">
    <property type="protein sequence ID" value="CAB3290061.1"/>
    <property type="molecule type" value="Genomic_DNA"/>
</dbReference>
<sequence length="220" mass="23835">MHIPDGYLGPITCAFFYLIMLYFWYRGIKALKTLHPKQIPLLGILTAFSFLVMMYNLPVPDGTTAHMVGGTLIAILMDNPWVATIAISIVLFIQAIFFGDGGITALGANCFNMGVVLPFVGYYTYKFLRDKVGDVVASGIGAYIGIVAAAIVAGFEFGLQPFIQPGYCPYPFTVSVPAMAFAHLVTAGPAAAVVTAIVVWYVKKARPDLFELTKKSMEVS</sequence>
<proteinExistence type="predicted"/>
<dbReference type="RefSeq" id="WP_214399874.1">
    <property type="nucleotide sequence ID" value="NZ_LR792632.1"/>
</dbReference>
<dbReference type="AlphaFoldDB" id="A0A8D6PTM9"/>
<dbReference type="GO" id="GO:0005886">
    <property type="term" value="C:plasma membrane"/>
    <property type="evidence" value="ECO:0007669"/>
    <property type="project" value="UniProtKB-SubCell"/>
</dbReference>
<evidence type="ECO:0000256" key="2">
    <source>
        <dbReference type="ARBA" id="ARBA00022448"/>
    </source>
</evidence>
<feature type="transmembrane region" description="Helical" evidence="7">
    <location>
        <begin position="37"/>
        <end position="57"/>
    </location>
</feature>
<keyword evidence="6 7" id="KW-0472">Membrane</keyword>
<feature type="transmembrane region" description="Helical" evidence="7">
    <location>
        <begin position="179"/>
        <end position="202"/>
    </location>
</feature>
<dbReference type="PANTHER" id="PTHR34229">
    <property type="entry name" value="METAL TRANSPORT PROTEIN HI_1621-RELATED"/>
    <property type="match status" value="1"/>
</dbReference>
<feature type="transmembrane region" description="Helical" evidence="7">
    <location>
        <begin position="69"/>
        <end position="97"/>
    </location>
</feature>
<evidence type="ECO:0000256" key="7">
    <source>
        <dbReference type="SAM" id="Phobius"/>
    </source>
</evidence>
<gene>
    <name evidence="8" type="ORF">MLAUSG7_1559</name>
</gene>
<dbReference type="GO" id="GO:0000041">
    <property type="term" value="P:transition metal ion transport"/>
    <property type="evidence" value="ECO:0007669"/>
    <property type="project" value="InterPro"/>
</dbReference>
<evidence type="ECO:0000256" key="4">
    <source>
        <dbReference type="ARBA" id="ARBA00022692"/>
    </source>
</evidence>
<keyword evidence="3" id="KW-1003">Cell membrane</keyword>
<feature type="transmembrane region" description="Helical" evidence="7">
    <location>
        <begin position="135"/>
        <end position="159"/>
    </location>
</feature>
<comment type="subcellular location">
    <subcellularLocation>
        <location evidence="1">Cell membrane</location>
        <topology evidence="1">Multi-pass membrane protein</topology>
    </subcellularLocation>
</comment>
<accession>A0A8D6PTM9</accession>
<dbReference type="Proteomes" id="UP000679213">
    <property type="component" value="Chromosome I"/>
</dbReference>
<dbReference type="GeneID" id="65884340"/>
<evidence type="ECO:0000256" key="6">
    <source>
        <dbReference type="ARBA" id="ARBA00023136"/>
    </source>
</evidence>
<name>A0A8D6PTM9_9EURY</name>
<evidence type="ECO:0000256" key="3">
    <source>
        <dbReference type="ARBA" id="ARBA00022475"/>
    </source>
</evidence>
<keyword evidence="4 7" id="KW-0812">Transmembrane</keyword>
<feature type="transmembrane region" description="Helical" evidence="7">
    <location>
        <begin position="103"/>
        <end position="123"/>
    </location>
</feature>
<dbReference type="NCBIfam" id="NF008873">
    <property type="entry name" value="PRK11909.1"/>
    <property type="match status" value="1"/>
</dbReference>
<dbReference type="KEGG" id="mesg:MLAUSG7_1559"/>
<protein>
    <submittedName>
        <fullName evidence="8">Cobalamin (Vitamin B12) biosynthesis CbiM protein</fullName>
    </submittedName>
</protein>